<dbReference type="Gene3D" id="6.10.250.1310">
    <property type="match status" value="1"/>
</dbReference>
<accession>A0AA35V723</accession>
<dbReference type="InterPro" id="IPR039322">
    <property type="entry name" value="MOM1"/>
</dbReference>
<evidence type="ECO:0000256" key="1">
    <source>
        <dbReference type="SAM" id="Coils"/>
    </source>
</evidence>
<evidence type="ECO:0000313" key="2">
    <source>
        <dbReference type="EMBL" id="CAI9268086.1"/>
    </source>
</evidence>
<dbReference type="PANTHER" id="PTHR35116">
    <property type="entry name" value="HELICASE PROTEIN MOM1"/>
    <property type="match status" value="1"/>
</dbReference>
<organism evidence="2 3">
    <name type="scientific">Lactuca saligna</name>
    <name type="common">Willowleaf lettuce</name>
    <dbReference type="NCBI Taxonomy" id="75948"/>
    <lineage>
        <taxon>Eukaryota</taxon>
        <taxon>Viridiplantae</taxon>
        <taxon>Streptophyta</taxon>
        <taxon>Embryophyta</taxon>
        <taxon>Tracheophyta</taxon>
        <taxon>Spermatophyta</taxon>
        <taxon>Magnoliopsida</taxon>
        <taxon>eudicotyledons</taxon>
        <taxon>Gunneridae</taxon>
        <taxon>Pentapetalae</taxon>
        <taxon>asterids</taxon>
        <taxon>campanulids</taxon>
        <taxon>Asterales</taxon>
        <taxon>Asteraceae</taxon>
        <taxon>Cichorioideae</taxon>
        <taxon>Cichorieae</taxon>
        <taxon>Lactucinae</taxon>
        <taxon>Lactuca</taxon>
    </lineage>
</organism>
<dbReference type="PANTHER" id="PTHR35116:SF2">
    <property type="entry name" value="ATP-DEPENDENT HELICASE FAMILY PROTEIN-RELATED"/>
    <property type="match status" value="1"/>
</dbReference>
<keyword evidence="1" id="KW-0175">Coiled coil</keyword>
<dbReference type="GO" id="GO:0031507">
    <property type="term" value="P:heterochromatin formation"/>
    <property type="evidence" value="ECO:0007669"/>
    <property type="project" value="InterPro"/>
</dbReference>
<dbReference type="EMBL" id="OX465077">
    <property type="protein sequence ID" value="CAI9268086.1"/>
    <property type="molecule type" value="Genomic_DNA"/>
</dbReference>
<protein>
    <submittedName>
        <fullName evidence="2">Uncharacterized protein</fullName>
    </submittedName>
</protein>
<dbReference type="Proteomes" id="UP001177003">
    <property type="component" value="Chromosome 1"/>
</dbReference>
<evidence type="ECO:0000313" key="3">
    <source>
        <dbReference type="Proteomes" id="UP001177003"/>
    </source>
</evidence>
<sequence length="158" mass="17978">MIPLVSDQNSITTPLETELQNIKKEQEQATKLHQQKKSMLNSECEKEMLEIRKKYDALIDESEMCLTKKMKVLEGYYDLAYANKVLAETLTKDCDDYLDKEMRGVRIREIPASTLVQSQNRCTTSGHTLRAPAPHLRSNPSLFSSFHNLTGMPVLGSN</sequence>
<dbReference type="AlphaFoldDB" id="A0AA35V723"/>
<name>A0AA35V723_LACSI</name>
<keyword evidence="3" id="KW-1185">Reference proteome</keyword>
<gene>
    <name evidence="2" type="ORF">LSALG_LOCUS8533</name>
</gene>
<reference evidence="2" key="1">
    <citation type="submission" date="2023-04" db="EMBL/GenBank/DDBJ databases">
        <authorList>
            <person name="Vijverberg K."/>
            <person name="Xiong W."/>
            <person name="Schranz E."/>
        </authorList>
    </citation>
    <scope>NUCLEOTIDE SEQUENCE</scope>
</reference>
<feature type="coiled-coil region" evidence="1">
    <location>
        <begin position="15"/>
        <end position="61"/>
    </location>
</feature>
<proteinExistence type="predicted"/>